<dbReference type="EMBL" id="UETC01000001">
    <property type="protein sequence ID" value="SSA38504.1"/>
    <property type="molecule type" value="Genomic_DNA"/>
</dbReference>
<dbReference type="Pfam" id="PF12705">
    <property type="entry name" value="PDDEXK_1"/>
    <property type="match status" value="1"/>
</dbReference>
<protein>
    <submittedName>
        <fullName evidence="3">Double-strand break repair protein AddB</fullName>
    </submittedName>
</protein>
<accession>A0A2Y9A277</accession>
<dbReference type="InterPro" id="IPR011335">
    <property type="entry name" value="Restrct_endonuc-II-like"/>
</dbReference>
<dbReference type="NCBIfam" id="TIGR02786">
    <property type="entry name" value="addB_alphas"/>
    <property type="match status" value="1"/>
</dbReference>
<name>A0A2Y9A277_9RHOB</name>
<dbReference type="InterPro" id="IPR038726">
    <property type="entry name" value="PDDEXK_AddAB-type"/>
</dbReference>
<dbReference type="RefSeq" id="WP_245947168.1">
    <property type="nucleotide sequence ID" value="NZ_QGDJ01000001.1"/>
</dbReference>
<organism evidence="3 5">
    <name type="scientific">Jannaschia seohaensis</name>
    <dbReference type="NCBI Taxonomy" id="475081"/>
    <lineage>
        <taxon>Bacteria</taxon>
        <taxon>Pseudomonadati</taxon>
        <taxon>Pseudomonadota</taxon>
        <taxon>Alphaproteobacteria</taxon>
        <taxon>Rhodobacterales</taxon>
        <taxon>Roseobacteraceae</taxon>
        <taxon>Jannaschia</taxon>
    </lineage>
</organism>
<dbReference type="Gene3D" id="3.90.320.10">
    <property type="match status" value="1"/>
</dbReference>
<sequence length="973" mass="105110">MRGLWHEPVGVDFARAVARGLRARLDPAPEALARVTLLTNTNRMATRIHAALAEEGPTLLPRIGLVSQLDGLLPPRGDAPPPMRPLALRLRLTRLVRALLETRPDLSPPEAAFDLAGTLLTLMEEMREEGMDPAALDAIDVSGLSEHWQRSLDFLRIVTHWAEHDGSPTPADLQARALDRLLVAWAKAPPADPVIVAGSTASRAPTARLIDGVLALPRGAVILPGLDTDMPDDAWDGLLTAPEPPKGPQDHSQFRHAALLASRGLTRDACPQWSDARPAAPERNRLISLALRPAPATDAWRREGPELTGIDAACAPITLLAAPSPGAEAAAIALGLRAALEEGRRAALITPDRTLSRQVAAHLDRWGIEPDDSAGRPLGQSAPGRLILHLAAMLGRPIEAEALAILLAHPLTAGAARTPHLRLARQLETQLLRDGPCPFPDRAAVTAWGATAQADQAWTAWLCDLLDAITAVPNTAPLPDRLAAHLALVERVAGGPDGTGDPWAGEAGRLARRVLEDLAAAAPEAEATPMSGAEYARLLQSCLSGEEVRESYAPHPDIMIWGALEARVRSADLVILGGLTDGIWPDRQTAEPWLNRAMRVAAGLRVPERVVGLSAHDFQLAAAAPEIWLARAARDAEAETVPSRWLNRIEGLLRGIGPQGEAALAAMQARGDAWLTQAAALDLPETSVRPAPRPAPIMPPEAQPKRLSVTAIETLIRDPYAVYARHVLGLRAANPLRQSPDARLRGTVVHRAMERFARDLPGPLPPDADARLRAILAETLQDESPWPAIRHIWQGKFERVIDDLLAAEAERRAQGTPAYLEASGRLPLPELDFDLIARADRLDICGDAVAIYDYKTGQIPSEKQIEHFDKQLLLEAVMVADGGFSDIPQRQVTEVAYLKIGSAYDERCVKITPDLLAETRAGLRDLIAAYRQGRPFVARLAPDAIKYASDYDHLSRYGEWDDTLPSTKIPVGR</sequence>
<evidence type="ECO:0000313" key="2">
    <source>
        <dbReference type="EMBL" id="PWJ22226.1"/>
    </source>
</evidence>
<dbReference type="InterPro" id="IPR027417">
    <property type="entry name" value="P-loop_NTPase"/>
</dbReference>
<dbReference type="Proteomes" id="UP000245839">
    <property type="component" value="Unassembled WGS sequence"/>
</dbReference>
<reference evidence="3 5" key="1">
    <citation type="submission" date="2016-10" db="EMBL/GenBank/DDBJ databases">
        <authorList>
            <person name="Cai Z."/>
        </authorList>
    </citation>
    <scope>NUCLEOTIDE SEQUENCE [LARGE SCALE GENOMIC DNA]</scope>
    <source>
        <strain evidence="3 5">DSM 25227</strain>
    </source>
</reference>
<evidence type="ECO:0000313" key="4">
    <source>
        <dbReference type="Proteomes" id="UP000245839"/>
    </source>
</evidence>
<dbReference type="Proteomes" id="UP000251571">
    <property type="component" value="Unassembled WGS sequence"/>
</dbReference>
<gene>
    <name evidence="2" type="ORF">BCF38_101636</name>
    <name evidence="3" type="ORF">SAMN05421539_101636</name>
</gene>
<dbReference type="AlphaFoldDB" id="A0A2Y9A277"/>
<evidence type="ECO:0000259" key="1">
    <source>
        <dbReference type="Pfam" id="PF12705"/>
    </source>
</evidence>
<dbReference type="SUPFAM" id="SSF52980">
    <property type="entry name" value="Restriction endonuclease-like"/>
    <property type="match status" value="1"/>
</dbReference>
<evidence type="ECO:0000313" key="3">
    <source>
        <dbReference type="EMBL" id="SSA38504.1"/>
    </source>
</evidence>
<dbReference type="InterPro" id="IPR011604">
    <property type="entry name" value="PDDEXK-like_dom_sf"/>
</dbReference>
<proteinExistence type="predicted"/>
<feature type="domain" description="PD-(D/E)XK endonuclease-like" evidence="1">
    <location>
        <begin position="706"/>
        <end position="936"/>
    </location>
</feature>
<keyword evidence="4" id="KW-1185">Reference proteome</keyword>
<dbReference type="SUPFAM" id="SSF52540">
    <property type="entry name" value="P-loop containing nucleoside triphosphate hydrolases"/>
    <property type="match status" value="1"/>
</dbReference>
<evidence type="ECO:0000313" key="5">
    <source>
        <dbReference type="Proteomes" id="UP000251571"/>
    </source>
</evidence>
<dbReference type="InterPro" id="IPR014153">
    <property type="entry name" value="Ds_break_AddB"/>
</dbReference>
<dbReference type="EMBL" id="QGDJ01000001">
    <property type="protein sequence ID" value="PWJ22226.1"/>
    <property type="molecule type" value="Genomic_DNA"/>
</dbReference>
<reference evidence="2 4" key="2">
    <citation type="submission" date="2018-03" db="EMBL/GenBank/DDBJ databases">
        <title>Genomic Encyclopedia of Archaeal and Bacterial Type Strains, Phase II (KMG-II): from individual species to whole genera.</title>
        <authorList>
            <person name="Goeker M."/>
        </authorList>
    </citation>
    <scope>NUCLEOTIDE SEQUENCE [LARGE SCALE GENOMIC DNA]</scope>
    <source>
        <strain evidence="2 4">DSM 25227</strain>
    </source>
</reference>